<accession>A0A3B0MS79</accession>
<evidence type="ECO:0000256" key="1">
    <source>
        <dbReference type="ARBA" id="ARBA00010641"/>
    </source>
</evidence>
<dbReference type="NCBIfam" id="TIGR02937">
    <property type="entry name" value="sigma70-ECF"/>
    <property type="match status" value="1"/>
</dbReference>
<dbReference type="SUPFAM" id="SSF88946">
    <property type="entry name" value="Sigma2 domain of RNA polymerase sigma factors"/>
    <property type="match status" value="1"/>
</dbReference>
<dbReference type="InterPro" id="IPR014284">
    <property type="entry name" value="RNA_pol_sigma-70_dom"/>
</dbReference>
<dbReference type="Gene3D" id="1.10.1740.10">
    <property type="match status" value="1"/>
</dbReference>
<dbReference type="InterPro" id="IPR036388">
    <property type="entry name" value="WH-like_DNA-bd_sf"/>
</dbReference>
<dbReference type="InterPro" id="IPR013249">
    <property type="entry name" value="RNA_pol_sigma70_r4_t2"/>
</dbReference>
<dbReference type="PANTHER" id="PTHR43133:SF62">
    <property type="entry name" value="RNA POLYMERASE SIGMA FACTOR SIGZ"/>
    <property type="match status" value="1"/>
</dbReference>
<keyword evidence="9" id="KW-1185">Reference proteome</keyword>
<dbReference type="CDD" id="cd06171">
    <property type="entry name" value="Sigma70_r4"/>
    <property type="match status" value="1"/>
</dbReference>
<protein>
    <submittedName>
        <fullName evidence="8">ECF RNA polymerase sigma factor RpoE</fullName>
    </submittedName>
</protein>
<dbReference type="GO" id="GO:0003677">
    <property type="term" value="F:DNA binding"/>
    <property type="evidence" value="ECO:0007669"/>
    <property type="project" value="InterPro"/>
</dbReference>
<dbReference type="SUPFAM" id="SSF88659">
    <property type="entry name" value="Sigma3 and sigma4 domains of RNA polymerase sigma factors"/>
    <property type="match status" value="1"/>
</dbReference>
<gene>
    <name evidence="8" type="primary">rpoE</name>
    <name evidence="8" type="ORF">ROE7235_02228</name>
</gene>
<dbReference type="GO" id="GO:0006352">
    <property type="term" value="P:DNA-templated transcription initiation"/>
    <property type="evidence" value="ECO:0007669"/>
    <property type="project" value="InterPro"/>
</dbReference>
<dbReference type="InterPro" id="IPR007627">
    <property type="entry name" value="RNA_pol_sigma70_r2"/>
</dbReference>
<feature type="domain" description="RNA polymerase sigma-70 region 2" evidence="6">
    <location>
        <begin position="92"/>
        <end position="160"/>
    </location>
</feature>
<evidence type="ECO:0000259" key="6">
    <source>
        <dbReference type="Pfam" id="PF04542"/>
    </source>
</evidence>
<organism evidence="8 9">
    <name type="scientific">Roseinatronobacter ekhonensis</name>
    <dbReference type="NCBI Taxonomy" id="254356"/>
    <lineage>
        <taxon>Bacteria</taxon>
        <taxon>Pseudomonadati</taxon>
        <taxon>Pseudomonadota</taxon>
        <taxon>Alphaproteobacteria</taxon>
        <taxon>Rhodobacterales</taxon>
        <taxon>Paracoccaceae</taxon>
        <taxon>Roseinatronobacter</taxon>
    </lineage>
</organism>
<evidence type="ECO:0000313" key="9">
    <source>
        <dbReference type="Proteomes" id="UP000272908"/>
    </source>
</evidence>
<proteinExistence type="inferred from homology"/>
<evidence type="ECO:0000313" key="8">
    <source>
        <dbReference type="EMBL" id="SUZ32469.1"/>
    </source>
</evidence>
<keyword evidence="4" id="KW-0804">Transcription</keyword>
<evidence type="ECO:0000256" key="4">
    <source>
        <dbReference type="ARBA" id="ARBA00023163"/>
    </source>
</evidence>
<dbReference type="EMBL" id="UIHC01000021">
    <property type="protein sequence ID" value="SUZ32469.1"/>
    <property type="molecule type" value="Genomic_DNA"/>
</dbReference>
<dbReference type="AlphaFoldDB" id="A0A3B0MS79"/>
<dbReference type="GO" id="GO:0016987">
    <property type="term" value="F:sigma factor activity"/>
    <property type="evidence" value="ECO:0007669"/>
    <property type="project" value="UniProtKB-KW"/>
</dbReference>
<keyword evidence="3" id="KW-0731">Sigma factor</keyword>
<evidence type="ECO:0000256" key="3">
    <source>
        <dbReference type="ARBA" id="ARBA00023082"/>
    </source>
</evidence>
<dbReference type="InterPro" id="IPR013325">
    <property type="entry name" value="RNA_pol_sigma_r2"/>
</dbReference>
<reference evidence="9" key="1">
    <citation type="submission" date="2018-08" db="EMBL/GenBank/DDBJ databases">
        <authorList>
            <person name="Rodrigo-Torres L."/>
            <person name="Arahal R. D."/>
            <person name="Lucena T."/>
        </authorList>
    </citation>
    <scope>NUCLEOTIDE SEQUENCE [LARGE SCALE GENOMIC DNA]</scope>
    <source>
        <strain evidence="9">CECT 7235</strain>
    </source>
</reference>
<keyword evidence="2" id="KW-0805">Transcription regulation</keyword>
<dbReference type="InterPro" id="IPR039425">
    <property type="entry name" value="RNA_pol_sigma-70-like"/>
</dbReference>
<evidence type="ECO:0000256" key="5">
    <source>
        <dbReference type="SAM" id="MobiDB-lite"/>
    </source>
</evidence>
<feature type="domain" description="RNA polymerase sigma factor 70 region 4 type 2" evidence="7">
    <location>
        <begin position="187"/>
        <end position="239"/>
    </location>
</feature>
<dbReference type="InterPro" id="IPR013324">
    <property type="entry name" value="RNA_pol_sigma_r3/r4-like"/>
</dbReference>
<evidence type="ECO:0000256" key="2">
    <source>
        <dbReference type="ARBA" id="ARBA00023015"/>
    </source>
</evidence>
<dbReference type="Gene3D" id="1.10.10.10">
    <property type="entry name" value="Winged helix-like DNA-binding domain superfamily/Winged helix DNA-binding domain"/>
    <property type="match status" value="1"/>
</dbReference>
<evidence type="ECO:0000259" key="7">
    <source>
        <dbReference type="Pfam" id="PF08281"/>
    </source>
</evidence>
<dbReference type="Proteomes" id="UP000272908">
    <property type="component" value="Unassembled WGS sequence"/>
</dbReference>
<dbReference type="Pfam" id="PF08281">
    <property type="entry name" value="Sigma70_r4_2"/>
    <property type="match status" value="1"/>
</dbReference>
<dbReference type="PANTHER" id="PTHR43133">
    <property type="entry name" value="RNA POLYMERASE ECF-TYPE SIGMA FACTO"/>
    <property type="match status" value="1"/>
</dbReference>
<comment type="similarity">
    <text evidence="1">Belongs to the sigma-70 factor family. ECF subfamily.</text>
</comment>
<sequence>MNCRIKGKNISYLCIFFDPAVRQYRMSGMFDSFQPLTVPRHAPALPHMMRQKRFAWAVRQGLKRVSSDKDKDWGAALRRVADAQDRDAFAELFGHFGPRVKAYLMKSGADAASAEECTQDVMVTVWRKAGQFNPARASAATWIFTIARNRRIDMLRRDNRPDPEDLPWGPEAEPDQEDALSLQQETEKLANALRELPEAQRSMIERAYFNDLSHSEIADATGLPLGTIKSRIRLALERLRHSLS</sequence>
<feature type="region of interest" description="Disordered" evidence="5">
    <location>
        <begin position="156"/>
        <end position="179"/>
    </location>
</feature>
<name>A0A3B0MS79_9RHOB</name>
<dbReference type="Pfam" id="PF04542">
    <property type="entry name" value="Sigma70_r2"/>
    <property type="match status" value="1"/>
</dbReference>